<comment type="caution">
    <text evidence="2">The sequence shown here is derived from an EMBL/GenBank/DDBJ whole genome shotgun (WGS) entry which is preliminary data.</text>
</comment>
<keyword evidence="3" id="KW-1185">Reference proteome</keyword>
<organism evidence="2 3">
    <name type="scientific">Platysternon megacephalum</name>
    <name type="common">big-headed turtle</name>
    <dbReference type="NCBI Taxonomy" id="55544"/>
    <lineage>
        <taxon>Eukaryota</taxon>
        <taxon>Metazoa</taxon>
        <taxon>Chordata</taxon>
        <taxon>Craniata</taxon>
        <taxon>Vertebrata</taxon>
        <taxon>Euteleostomi</taxon>
        <taxon>Archelosauria</taxon>
        <taxon>Testudinata</taxon>
        <taxon>Testudines</taxon>
        <taxon>Cryptodira</taxon>
        <taxon>Durocryptodira</taxon>
        <taxon>Testudinoidea</taxon>
        <taxon>Platysternidae</taxon>
        <taxon>Platysternon</taxon>
    </lineage>
</organism>
<keyword evidence="2" id="KW-0675">Receptor</keyword>
<feature type="region of interest" description="Disordered" evidence="1">
    <location>
        <begin position="111"/>
        <end position="153"/>
    </location>
</feature>
<evidence type="ECO:0000313" key="2">
    <source>
        <dbReference type="EMBL" id="TFK00381.1"/>
    </source>
</evidence>
<name>A0A4D9DS37_9SAUR</name>
<dbReference type="AlphaFoldDB" id="A0A4D9DS37"/>
<reference evidence="2 3" key="1">
    <citation type="submission" date="2019-04" db="EMBL/GenBank/DDBJ databases">
        <title>Draft genome of the big-headed turtle Platysternon megacephalum.</title>
        <authorList>
            <person name="Gong S."/>
        </authorList>
    </citation>
    <scope>NUCLEOTIDE SEQUENCE [LARGE SCALE GENOMIC DNA]</scope>
    <source>
        <strain evidence="2">DO16091913</strain>
        <tissue evidence="2">Muscle</tissue>
    </source>
</reference>
<dbReference type="EMBL" id="QXTE01000272">
    <property type="protein sequence ID" value="TFK00381.1"/>
    <property type="molecule type" value="Genomic_DNA"/>
</dbReference>
<sequence>MWGPRGGAGEVSVFYSAGNEAGSAVQCTAPLPHSHGGGGSRVPALQVQYTQHQQLLQNSHLLRTQPFLAAAPPTSRVGLGRPQASPASGEQMSPGWAWTPCHMILGQSAWHQGQKVTGEPQPGTGTEKCGGGSACSASSPGQPATHSQGRAAVPGQGLPSGCDCNPFMLVPGTTLLGGVRFGGTSVANLWDLQGVRCLGSPVCSAAQQHSPSNLSPRSQSAPPSTQSLAWPLAGCESHTPDSLLCF</sequence>
<feature type="region of interest" description="Disordered" evidence="1">
    <location>
        <begin position="72"/>
        <end position="93"/>
    </location>
</feature>
<dbReference type="Proteomes" id="UP000297703">
    <property type="component" value="Unassembled WGS sequence"/>
</dbReference>
<reference evidence="2 3" key="2">
    <citation type="submission" date="2019-04" db="EMBL/GenBank/DDBJ databases">
        <title>The genome sequence of big-headed turtle.</title>
        <authorList>
            <person name="Gong S."/>
        </authorList>
    </citation>
    <scope>NUCLEOTIDE SEQUENCE [LARGE SCALE GENOMIC DNA]</scope>
    <source>
        <strain evidence="2">DO16091913</strain>
        <tissue evidence="2">Muscle</tissue>
    </source>
</reference>
<accession>A0A4D9DS37</accession>
<proteinExistence type="predicted"/>
<feature type="region of interest" description="Disordered" evidence="1">
    <location>
        <begin position="208"/>
        <end position="227"/>
    </location>
</feature>
<evidence type="ECO:0000256" key="1">
    <source>
        <dbReference type="SAM" id="MobiDB-lite"/>
    </source>
</evidence>
<protein>
    <submittedName>
        <fullName evidence="2">Alpha-2B adrenergic receptor</fullName>
    </submittedName>
</protein>
<gene>
    <name evidence="2" type="ORF">DR999_PMT17530</name>
</gene>
<evidence type="ECO:0000313" key="3">
    <source>
        <dbReference type="Proteomes" id="UP000297703"/>
    </source>
</evidence>